<dbReference type="AlphaFoldDB" id="A0A6J0C9U3"/>
<dbReference type="SMART" id="SM00980">
    <property type="entry name" value="THAP"/>
    <property type="match status" value="1"/>
</dbReference>
<dbReference type="Proteomes" id="UP000829291">
    <property type="component" value="Chromosome 3"/>
</dbReference>
<dbReference type="KEGG" id="nlo:107226909"/>
<evidence type="ECO:0000313" key="17">
    <source>
        <dbReference type="RefSeq" id="XP_015523374.1"/>
    </source>
</evidence>
<evidence type="ECO:0000256" key="4">
    <source>
        <dbReference type="ARBA" id="ARBA00022771"/>
    </source>
</evidence>
<sequence length="234" mass="27154">MPGCSVPGCHNSSAKGYSMKSFPTNLARRLEWAKMIDRKNWIPNRTSCICEVHFPPFMWEKPRVDGKRKLRHNAVPTMFPLRSKRVNARNELNKNGLELIPGSSKQNLPVPHSMAEQSAATEHCENNVNSTNDIRTHLIANENVDAIKNEVPTVSSEEEENAVMDKSAKRALTMSAFYLRNMKERLIKQQREILELRQRLRNSERVNRKLKRRMEERKICAQEILECVLPKFKF</sequence>
<evidence type="ECO:0000256" key="5">
    <source>
        <dbReference type="ARBA" id="ARBA00022833"/>
    </source>
</evidence>
<dbReference type="Pfam" id="PF05485">
    <property type="entry name" value="THAP"/>
    <property type="match status" value="1"/>
</dbReference>
<evidence type="ECO:0000256" key="7">
    <source>
        <dbReference type="ARBA" id="ARBA00023054"/>
    </source>
</evidence>
<gene>
    <name evidence="16 17" type="primary">LOC107226909</name>
</gene>
<evidence type="ECO:0000256" key="11">
    <source>
        <dbReference type="ARBA" id="ARBA00023306"/>
    </source>
</evidence>
<comment type="subcellular location">
    <subcellularLocation>
        <location evidence="1">Nucleus</location>
        <location evidence="1">Nucleoplasm</location>
    </subcellularLocation>
</comment>
<keyword evidence="6" id="KW-0805">Transcription regulation</keyword>
<keyword evidence="5" id="KW-0862">Zinc</keyword>
<evidence type="ECO:0000256" key="9">
    <source>
        <dbReference type="ARBA" id="ARBA00023163"/>
    </source>
</evidence>
<evidence type="ECO:0000256" key="1">
    <source>
        <dbReference type="ARBA" id="ARBA00004642"/>
    </source>
</evidence>
<evidence type="ECO:0000256" key="3">
    <source>
        <dbReference type="ARBA" id="ARBA00022723"/>
    </source>
</evidence>
<evidence type="ECO:0000256" key="2">
    <source>
        <dbReference type="ARBA" id="ARBA00006177"/>
    </source>
</evidence>
<feature type="domain" description="THAP-type" evidence="14">
    <location>
        <begin position="1"/>
        <end position="79"/>
    </location>
</feature>
<dbReference type="PROSITE" id="PS50950">
    <property type="entry name" value="ZF_THAP"/>
    <property type="match status" value="1"/>
</dbReference>
<evidence type="ECO:0000256" key="6">
    <source>
        <dbReference type="ARBA" id="ARBA00023015"/>
    </source>
</evidence>
<dbReference type="OrthoDB" id="7312725at2759"/>
<dbReference type="RefSeq" id="XP_015523374.1">
    <property type="nucleotide sequence ID" value="XM_015667888.1"/>
</dbReference>
<dbReference type="SMART" id="SM00692">
    <property type="entry name" value="DM3"/>
    <property type="match status" value="1"/>
</dbReference>
<keyword evidence="7 13" id="KW-0175">Coiled coil</keyword>
<evidence type="ECO:0000256" key="12">
    <source>
        <dbReference type="PROSITE-ProRule" id="PRU00309"/>
    </source>
</evidence>
<name>A0A6J0C9U3_NEOLC</name>
<keyword evidence="10" id="KW-0539">Nucleus</keyword>
<evidence type="ECO:0000259" key="14">
    <source>
        <dbReference type="PROSITE" id="PS50950"/>
    </source>
</evidence>
<dbReference type="GeneID" id="107226909"/>
<dbReference type="GO" id="GO:0043565">
    <property type="term" value="F:sequence-specific DNA binding"/>
    <property type="evidence" value="ECO:0007669"/>
    <property type="project" value="InterPro"/>
</dbReference>
<feature type="coiled-coil region" evidence="13">
    <location>
        <begin position="179"/>
        <end position="213"/>
    </location>
</feature>
<keyword evidence="4 12" id="KW-0863">Zinc-finger</keyword>
<dbReference type="RefSeq" id="XP_015523373.1">
    <property type="nucleotide sequence ID" value="XM_015667887.1"/>
</dbReference>
<evidence type="ECO:0000256" key="13">
    <source>
        <dbReference type="SAM" id="Coils"/>
    </source>
</evidence>
<dbReference type="InterPro" id="IPR006612">
    <property type="entry name" value="THAP_Znf"/>
</dbReference>
<keyword evidence="8 12" id="KW-0238">DNA-binding</keyword>
<keyword evidence="9" id="KW-0804">Transcription</keyword>
<evidence type="ECO:0000313" key="15">
    <source>
        <dbReference type="Proteomes" id="UP000829291"/>
    </source>
</evidence>
<dbReference type="SUPFAM" id="SSF57716">
    <property type="entry name" value="Glucocorticoid receptor-like (DNA-binding domain)"/>
    <property type="match status" value="1"/>
</dbReference>
<accession>A0A6J0C9U3</accession>
<evidence type="ECO:0000256" key="10">
    <source>
        <dbReference type="ARBA" id="ARBA00023242"/>
    </source>
</evidence>
<evidence type="ECO:0000256" key="8">
    <source>
        <dbReference type="ARBA" id="ARBA00023125"/>
    </source>
</evidence>
<evidence type="ECO:0000313" key="16">
    <source>
        <dbReference type="RefSeq" id="XP_015523373.1"/>
    </source>
</evidence>
<protein>
    <submittedName>
        <fullName evidence="16 17">THAP domain-containing protein 2-like</fullName>
    </submittedName>
</protein>
<comment type="similarity">
    <text evidence="2">Belongs to the THAP1 family.</text>
</comment>
<dbReference type="GO" id="GO:0008270">
    <property type="term" value="F:zinc ion binding"/>
    <property type="evidence" value="ECO:0007669"/>
    <property type="project" value="UniProtKB-KW"/>
</dbReference>
<keyword evidence="11" id="KW-0131">Cell cycle</keyword>
<dbReference type="GO" id="GO:0005654">
    <property type="term" value="C:nucleoplasm"/>
    <property type="evidence" value="ECO:0007669"/>
    <property type="project" value="UniProtKB-SubCell"/>
</dbReference>
<dbReference type="InterPro" id="IPR026516">
    <property type="entry name" value="THAP1/10"/>
</dbReference>
<dbReference type="PANTHER" id="PTHR46600:SF1">
    <property type="entry name" value="THAP DOMAIN-CONTAINING PROTEIN 1"/>
    <property type="match status" value="1"/>
</dbReference>
<proteinExistence type="inferred from homology"/>
<keyword evidence="15" id="KW-1185">Reference proteome</keyword>
<organism evidence="15 16">
    <name type="scientific">Neodiprion lecontei</name>
    <name type="common">Redheaded pine sawfly</name>
    <dbReference type="NCBI Taxonomy" id="441921"/>
    <lineage>
        <taxon>Eukaryota</taxon>
        <taxon>Metazoa</taxon>
        <taxon>Ecdysozoa</taxon>
        <taxon>Arthropoda</taxon>
        <taxon>Hexapoda</taxon>
        <taxon>Insecta</taxon>
        <taxon>Pterygota</taxon>
        <taxon>Neoptera</taxon>
        <taxon>Endopterygota</taxon>
        <taxon>Hymenoptera</taxon>
        <taxon>Tenthredinoidea</taxon>
        <taxon>Diprionidae</taxon>
        <taxon>Diprioninae</taxon>
        <taxon>Neodiprion</taxon>
    </lineage>
</organism>
<reference evidence="16 17" key="1">
    <citation type="submission" date="2025-04" db="UniProtKB">
        <authorList>
            <consortium name="RefSeq"/>
        </authorList>
    </citation>
    <scope>IDENTIFICATION</scope>
    <source>
        <tissue evidence="16 17">Whole body</tissue>
    </source>
</reference>
<dbReference type="PANTHER" id="PTHR46600">
    <property type="entry name" value="THAP DOMAIN-CONTAINING"/>
    <property type="match status" value="1"/>
</dbReference>
<keyword evidence="3" id="KW-0479">Metal-binding</keyword>